<dbReference type="RefSeq" id="WP_132462677.1">
    <property type="nucleotide sequence ID" value="NZ_SLXP01000007.1"/>
</dbReference>
<dbReference type="Proteomes" id="UP000294835">
    <property type="component" value="Unassembled WGS sequence"/>
</dbReference>
<dbReference type="GO" id="GO:0009253">
    <property type="term" value="P:peptidoglycan catabolic process"/>
    <property type="evidence" value="ECO:0007669"/>
    <property type="project" value="TreeGrafter"/>
</dbReference>
<dbReference type="InterPro" id="IPR036365">
    <property type="entry name" value="PGBD-like_sf"/>
</dbReference>
<feature type="domain" description="Peptidoglycan binding-like" evidence="2">
    <location>
        <begin position="337"/>
        <end position="393"/>
    </location>
</feature>
<evidence type="ECO:0000259" key="3">
    <source>
        <dbReference type="Pfam" id="PF13406"/>
    </source>
</evidence>
<sequence>MHFVPALAACLALALPVAARGDTPCGGSFSGFVAGLKDEAAALGHDRRSVDRFFAAVRPDPEVIRRDRAQGFFQRDFIDFSRRLISQNRLDNGRRNADRYGSVFTVIEKRYGVSRGVLLAFWALETDYGAVQGDFNTLNALVTLAHDCRRPELFRPQVFAALTLFERGDFDPAGTTGAWAGEIGQVQMLPADILKNGIDGDGDGHVRLKTSAPDALMSGANMLRDLGWRPNEPWLQEVVIPDTLPWADTGLDHEKSVADWAALGVRGRDGGLGPADLSASVLLPMGRGGPAFLAYPNFRVFFEWNRSLVYVTTAAYLATRLEGAPPYDPRTPEPGLSGAEMKLLQQKLAARGHDVGGIDGILGEMTRAAVQKEQQRLGLPADSWPTRALLNAL</sequence>
<dbReference type="InterPro" id="IPR043426">
    <property type="entry name" value="MltB-like"/>
</dbReference>
<dbReference type="InterPro" id="IPR031304">
    <property type="entry name" value="SLT_2"/>
</dbReference>
<evidence type="ECO:0000313" key="5">
    <source>
        <dbReference type="Proteomes" id="UP000294835"/>
    </source>
</evidence>
<dbReference type="Pfam" id="PF13406">
    <property type="entry name" value="SLT_2"/>
    <property type="match status" value="1"/>
</dbReference>
<gene>
    <name evidence="4" type="ORF">EV662_107175</name>
</gene>
<dbReference type="Gene3D" id="1.10.530.10">
    <property type="match status" value="1"/>
</dbReference>
<accession>A0A4R2PYX6</accession>
<dbReference type="PANTHER" id="PTHR30163:SF8">
    <property type="entry name" value="LYTIC MUREIN TRANSGLYCOSYLASE"/>
    <property type="match status" value="1"/>
</dbReference>
<feature type="signal peptide" evidence="1">
    <location>
        <begin position="1"/>
        <end position="19"/>
    </location>
</feature>
<dbReference type="Gene3D" id="1.10.101.10">
    <property type="entry name" value="PGBD-like superfamily/PGBD"/>
    <property type="match status" value="1"/>
</dbReference>
<protein>
    <submittedName>
        <fullName evidence="4">Lytic murein transglycosylase</fullName>
    </submittedName>
</protein>
<dbReference type="SUPFAM" id="SSF53955">
    <property type="entry name" value="Lysozyme-like"/>
    <property type="match status" value="1"/>
</dbReference>
<organism evidence="4 5">
    <name type="scientific">Rhodovulum marinum</name>
    <dbReference type="NCBI Taxonomy" id="320662"/>
    <lineage>
        <taxon>Bacteria</taxon>
        <taxon>Pseudomonadati</taxon>
        <taxon>Pseudomonadota</taxon>
        <taxon>Alphaproteobacteria</taxon>
        <taxon>Rhodobacterales</taxon>
        <taxon>Paracoccaceae</taxon>
        <taxon>Rhodovulum</taxon>
    </lineage>
</organism>
<proteinExistence type="predicted"/>
<dbReference type="InterPro" id="IPR011970">
    <property type="entry name" value="MltB_2"/>
</dbReference>
<dbReference type="GO" id="GO:0008933">
    <property type="term" value="F:peptidoglycan lytic transglycosylase activity"/>
    <property type="evidence" value="ECO:0007669"/>
    <property type="project" value="TreeGrafter"/>
</dbReference>
<dbReference type="EMBL" id="SLXP01000007">
    <property type="protein sequence ID" value="TCP40564.1"/>
    <property type="molecule type" value="Genomic_DNA"/>
</dbReference>
<reference evidence="4 5" key="1">
    <citation type="submission" date="2019-03" db="EMBL/GenBank/DDBJ databases">
        <title>Genomic Encyclopedia of Type Strains, Phase IV (KMG-IV): sequencing the most valuable type-strain genomes for metagenomic binning, comparative biology and taxonomic classification.</title>
        <authorList>
            <person name="Goeker M."/>
        </authorList>
    </citation>
    <scope>NUCLEOTIDE SEQUENCE [LARGE SCALE GENOMIC DNA]</scope>
    <source>
        <strain evidence="4 5">DSM 18063</strain>
    </source>
</reference>
<dbReference type="Pfam" id="PF01471">
    <property type="entry name" value="PG_binding_1"/>
    <property type="match status" value="1"/>
</dbReference>
<keyword evidence="5" id="KW-1185">Reference proteome</keyword>
<dbReference type="NCBIfam" id="TIGR02283">
    <property type="entry name" value="MltB_2"/>
    <property type="match status" value="1"/>
</dbReference>
<keyword evidence="1" id="KW-0732">Signal</keyword>
<dbReference type="AlphaFoldDB" id="A0A4R2PYX6"/>
<evidence type="ECO:0000256" key="1">
    <source>
        <dbReference type="SAM" id="SignalP"/>
    </source>
</evidence>
<dbReference type="InterPro" id="IPR036366">
    <property type="entry name" value="PGBDSf"/>
</dbReference>
<dbReference type="InterPro" id="IPR002477">
    <property type="entry name" value="Peptidoglycan-bd-like"/>
</dbReference>
<feature type="domain" description="Transglycosylase SLT" evidence="3">
    <location>
        <begin position="29"/>
        <end position="318"/>
    </location>
</feature>
<name>A0A4R2PYX6_9RHOB</name>
<evidence type="ECO:0000259" key="2">
    <source>
        <dbReference type="Pfam" id="PF01471"/>
    </source>
</evidence>
<dbReference type="Gene3D" id="1.10.8.350">
    <property type="entry name" value="Bacterial muramidase"/>
    <property type="match status" value="1"/>
</dbReference>
<dbReference type="PANTHER" id="PTHR30163">
    <property type="entry name" value="MEMBRANE-BOUND LYTIC MUREIN TRANSGLYCOSYLASE B"/>
    <property type="match status" value="1"/>
</dbReference>
<evidence type="ECO:0000313" key="4">
    <source>
        <dbReference type="EMBL" id="TCP40564.1"/>
    </source>
</evidence>
<dbReference type="OrthoDB" id="9808544at2"/>
<comment type="caution">
    <text evidence="4">The sequence shown here is derived from an EMBL/GenBank/DDBJ whole genome shotgun (WGS) entry which is preliminary data.</text>
</comment>
<feature type="chain" id="PRO_5020932719" evidence="1">
    <location>
        <begin position="20"/>
        <end position="393"/>
    </location>
</feature>
<dbReference type="SUPFAM" id="SSF47090">
    <property type="entry name" value="PGBD-like"/>
    <property type="match status" value="1"/>
</dbReference>
<dbReference type="InterPro" id="IPR023346">
    <property type="entry name" value="Lysozyme-like_dom_sf"/>
</dbReference>